<feature type="domain" description="HpaB/PvcC/4-BUDH C-terminal" evidence="5">
    <location>
        <begin position="278"/>
        <end position="476"/>
    </location>
</feature>
<dbReference type="Gene3D" id="2.40.110.10">
    <property type="entry name" value="Butyryl-CoA Dehydrogenase, subunit A, domain 2"/>
    <property type="match status" value="1"/>
</dbReference>
<feature type="domain" description="HpaB/PvcC/4-BUDH N-terminal" evidence="6">
    <location>
        <begin position="5"/>
        <end position="270"/>
    </location>
</feature>
<dbReference type="EMBL" id="JAMQKC010000012">
    <property type="protein sequence ID" value="MDC3417660.1"/>
    <property type="molecule type" value="Genomic_DNA"/>
</dbReference>
<reference evidence="7" key="1">
    <citation type="submission" date="2022-06" db="EMBL/GenBank/DDBJ databases">
        <title>Aquibacillus sp. a new bacterium isolated from soil saline samples.</title>
        <authorList>
            <person name="Galisteo C."/>
            <person name="De La Haba R."/>
            <person name="Sanchez-Porro C."/>
            <person name="Ventosa A."/>
        </authorList>
    </citation>
    <scope>NUCLEOTIDE SEQUENCE</scope>
    <source>
        <strain evidence="7">3ASR75-54</strain>
    </source>
</reference>
<dbReference type="Gene3D" id="1.10.3140.10">
    <property type="entry name" value="4-hydroxybutyryl-coa dehydratase, domain 1"/>
    <property type="match status" value="1"/>
</dbReference>
<evidence type="ECO:0000259" key="5">
    <source>
        <dbReference type="Pfam" id="PF03241"/>
    </source>
</evidence>
<dbReference type="Pfam" id="PF03241">
    <property type="entry name" value="HpaB"/>
    <property type="match status" value="1"/>
</dbReference>
<evidence type="ECO:0000256" key="3">
    <source>
        <dbReference type="ARBA" id="ARBA00023002"/>
    </source>
</evidence>
<keyword evidence="1" id="KW-0285">Flavoprotein</keyword>
<gene>
    <name evidence="7" type="primary">hpaB</name>
    <name evidence="7" type="ORF">NC799_12200</name>
</gene>
<dbReference type="Pfam" id="PF11794">
    <property type="entry name" value="HpaB_N"/>
    <property type="match status" value="1"/>
</dbReference>
<feature type="binding site" evidence="4">
    <location>
        <begin position="156"/>
        <end position="159"/>
    </location>
    <ligand>
        <name>FAD</name>
        <dbReference type="ChEBI" id="CHEBI:57692"/>
    </ligand>
</feature>
<dbReference type="InterPro" id="IPR046373">
    <property type="entry name" value="Acyl-CoA_Oxase/DH_mid-dom_sf"/>
</dbReference>
<protein>
    <submittedName>
        <fullName evidence="7">4-hydroxyphenylacetate 3-monooxygenase, oxygenase component</fullName>
        <ecNumber evidence="7">1.14.14.9</ecNumber>
    </submittedName>
</protein>
<dbReference type="AlphaFoldDB" id="A0A9X3WG10"/>
<evidence type="ECO:0000259" key="6">
    <source>
        <dbReference type="Pfam" id="PF11794"/>
    </source>
</evidence>
<dbReference type="PIRSF" id="PIRSF000331">
    <property type="entry name" value="HpaA_HpaB"/>
    <property type="match status" value="1"/>
</dbReference>
<dbReference type="InterPro" id="IPR036250">
    <property type="entry name" value="AcylCo_DH-like_C"/>
</dbReference>
<evidence type="ECO:0000256" key="4">
    <source>
        <dbReference type="PIRSR" id="PIRSR000331-2"/>
    </source>
</evidence>
<proteinExistence type="predicted"/>
<evidence type="ECO:0000313" key="8">
    <source>
        <dbReference type="Proteomes" id="UP001145069"/>
    </source>
</evidence>
<accession>A0A9X3WG10</accession>
<dbReference type="Proteomes" id="UP001145069">
    <property type="component" value="Unassembled WGS sequence"/>
</dbReference>
<organism evidence="7 8">
    <name type="scientific">Aquibacillus salsiterrae</name>
    <dbReference type="NCBI Taxonomy" id="2950439"/>
    <lineage>
        <taxon>Bacteria</taxon>
        <taxon>Bacillati</taxon>
        <taxon>Bacillota</taxon>
        <taxon>Bacilli</taxon>
        <taxon>Bacillales</taxon>
        <taxon>Bacillaceae</taxon>
        <taxon>Aquibacillus</taxon>
    </lineage>
</organism>
<dbReference type="GO" id="GO:0050660">
    <property type="term" value="F:flavin adenine dinucleotide binding"/>
    <property type="evidence" value="ECO:0007669"/>
    <property type="project" value="InterPro"/>
</dbReference>
<dbReference type="SUPFAM" id="SSF56645">
    <property type="entry name" value="Acyl-CoA dehydrogenase NM domain-like"/>
    <property type="match status" value="1"/>
</dbReference>
<dbReference type="PANTHER" id="PTHR36117:SF3">
    <property type="entry name" value="4-HYDROXYPHENYLACETATE 3-MONOOXYGENASE-RELATED"/>
    <property type="match status" value="1"/>
</dbReference>
<dbReference type="SUPFAM" id="SSF47203">
    <property type="entry name" value="Acyl-CoA dehydrogenase C-terminal domain-like"/>
    <property type="match status" value="1"/>
</dbReference>
<keyword evidence="8" id="KW-1185">Reference proteome</keyword>
<dbReference type="NCBIfam" id="TIGR02309">
    <property type="entry name" value="HpaB-1"/>
    <property type="match status" value="1"/>
</dbReference>
<name>A0A9X3WG10_9BACI</name>
<dbReference type="InterPro" id="IPR004925">
    <property type="entry name" value="HpaB/PvcC/4-BUDH"/>
</dbReference>
<dbReference type="InterPro" id="IPR009100">
    <property type="entry name" value="AcylCoA_DH/oxidase_NM_dom_sf"/>
</dbReference>
<keyword evidence="2 4" id="KW-0274">FAD</keyword>
<evidence type="ECO:0000256" key="1">
    <source>
        <dbReference type="ARBA" id="ARBA00022630"/>
    </source>
</evidence>
<dbReference type="EC" id="1.14.14.9" evidence="7"/>
<keyword evidence="3 7" id="KW-0560">Oxidoreductase</keyword>
<dbReference type="InterPro" id="IPR024719">
    <property type="entry name" value="HpaB/PvcC/4-BUDH_C"/>
</dbReference>
<dbReference type="PANTHER" id="PTHR36117">
    <property type="entry name" value="4-HYDROXYPHENYLACETATE 3-MONOOXYGENASE-RELATED"/>
    <property type="match status" value="1"/>
</dbReference>
<dbReference type="Gene3D" id="1.20.140.10">
    <property type="entry name" value="Butyryl-CoA Dehydrogenase, subunit A, domain 3"/>
    <property type="match status" value="1"/>
</dbReference>
<sequence length="477" mass="53813">MPAITGQQYINRIDNRQTEIWHNGKKITSKISEHPALKGAIHSQAKLYDLQHKKELLDVMTYPLPSTGERVGTSFLQPTTIDELIKRSNMVQQWAKVSGGMLGRSPDYMNTVLMTFAASAEILEGKDNCYPSHLVNFYEKAREEDLSFTHTFINPQVNRSQLYFEDSDEPIAAKVVGENDDGIIVKGARLLATQGGMTDEVIVFSPGGITDKAYAFAFAIPSDTKGLKFLSRDSFVDGDSTFDYPLSSRFEELDSVVVFDNVLVPWERVFFYNNIEVANTFKSKSAFLPFTLHQVVSRQIIKAEFILGLAESIVETINISEYPHVQDKVAEIIAAVETMKALLTKAETNAAIDEFGLMRPELIPLQVATSSFPKLYPRLTEIVQLLGSSGMVSIPTEADFQSDIREDLEQYLQSAALGAKDRVQLFRLAWDATMSSFGSRQTQYERFFLGSPERLRSELYKSYNKQPHVDFIREFLR</sequence>
<dbReference type="GO" id="GO:0010124">
    <property type="term" value="P:phenylacetate catabolic process"/>
    <property type="evidence" value="ECO:0007669"/>
    <property type="project" value="InterPro"/>
</dbReference>
<dbReference type="GO" id="GO:0016627">
    <property type="term" value="F:oxidoreductase activity, acting on the CH-CH group of donors"/>
    <property type="evidence" value="ECO:0007669"/>
    <property type="project" value="InterPro"/>
</dbReference>
<evidence type="ECO:0000256" key="2">
    <source>
        <dbReference type="ARBA" id="ARBA00022827"/>
    </source>
</evidence>
<dbReference type="InterPro" id="IPR012687">
    <property type="entry name" value="HpaB_Deino-type"/>
</dbReference>
<feature type="binding site" evidence="4">
    <location>
        <position position="193"/>
    </location>
    <ligand>
        <name>FAD</name>
        <dbReference type="ChEBI" id="CHEBI:57692"/>
    </ligand>
</feature>
<dbReference type="RefSeq" id="WP_272446731.1">
    <property type="nucleotide sequence ID" value="NZ_JAMQKC010000012.1"/>
</dbReference>
<evidence type="ECO:0000313" key="7">
    <source>
        <dbReference type="EMBL" id="MDC3417660.1"/>
    </source>
</evidence>
<dbReference type="GO" id="GO:0052881">
    <property type="term" value="F:4-hydroxyphenylacetate 3-monooxygenase activity"/>
    <property type="evidence" value="ECO:0007669"/>
    <property type="project" value="UniProtKB-EC"/>
</dbReference>
<dbReference type="InterPro" id="IPR024674">
    <property type="entry name" value="HpaB/PvcC/4-BUDH_N"/>
</dbReference>
<comment type="caution">
    <text evidence="7">The sequence shown here is derived from an EMBL/GenBank/DDBJ whole genome shotgun (WGS) entry which is preliminary data.</text>
</comment>